<evidence type="ECO:0000256" key="6">
    <source>
        <dbReference type="SAM" id="Phobius"/>
    </source>
</evidence>
<keyword evidence="2" id="KW-0677">Repeat</keyword>
<feature type="compositionally biased region" description="Basic and acidic residues" evidence="5">
    <location>
        <begin position="1375"/>
        <end position="1385"/>
    </location>
</feature>
<feature type="repeat" description="FG-GAP" evidence="4">
    <location>
        <begin position="381"/>
        <end position="433"/>
    </location>
</feature>
<evidence type="ECO:0000313" key="8">
    <source>
        <dbReference type="EMBL" id="CAH0379934.1"/>
    </source>
</evidence>
<evidence type="ECO:0000256" key="3">
    <source>
        <dbReference type="ARBA" id="ARBA00023180"/>
    </source>
</evidence>
<dbReference type="SMART" id="SM00220">
    <property type="entry name" value="S_TKc"/>
    <property type="match status" value="1"/>
</dbReference>
<feature type="region of interest" description="Disordered" evidence="5">
    <location>
        <begin position="1351"/>
        <end position="1398"/>
    </location>
</feature>
<dbReference type="InterPro" id="IPR036278">
    <property type="entry name" value="Sialidase_sf"/>
</dbReference>
<dbReference type="PANTHER" id="PTHR36220:SF1">
    <property type="entry name" value="GAMMA TUBULIN COMPLEX COMPONENT C-TERMINAL DOMAIN-CONTAINING PROTEIN"/>
    <property type="match status" value="1"/>
</dbReference>
<evidence type="ECO:0000259" key="7">
    <source>
        <dbReference type="PROSITE" id="PS50011"/>
    </source>
</evidence>
<feature type="region of interest" description="Disordered" evidence="5">
    <location>
        <begin position="588"/>
        <end position="625"/>
    </location>
</feature>
<sequence>MRCYQLCLLVSLHTHHGLRVLEPSNGPLLTAPLVARADRRLSTNFGEVAKLVASDAAADDHFGRSVAIDGDTIVIGAHQYYNSGPGAAYVFRTSDGGVTYGLVAKLTASDAAESDQFGWSVAISGDTIVIGAPYDDDDGTGSGAAYVFRTTDGGATYAQVAKLTASDAAESDQFGYSVAIDGGTIVVGAYEWNGPGSAYVFLTSDGGATYVELAKLTASDAAEDDYFGISVAINGDTIVVGAYQYHTGRSGAVYVFRTTDGWITHTKIKLTASDAAAYDNFGYSVAIDGGTVVVGARQDDDAGTSSGSAYVFRTTDGGATYVELAKLTASDAAAYDYFGRSVAIDGDTIVIGAHQYYNDGSGAAYVYRTSDGGATYDQVAKLTASDAAADDGFGFGFSVAIDGTTIVVGAEQYYSSGSGAAYVFDANAPTSQPAPAPTSGEFLNPVPTATPALSPTAESVVINSQLVLAEVTVDATTLETIVKTALVATLSYVTSTDQIVAFSVVSSRRRRLQQTTTTVVFSVRVEGSAEMATGYAEAVVSDLSTAAQSGALYTALATAADAEGAVGPTAPAAANDYDTIMAATAVDGAPTPMPVPRPSLHPTTAPTATPGNPTVKTVSAPTPRPTFASALATTETAESSGGRKDNSVMVAGGGAAAGAVLLLAAAAFFFYRRSKGSNTKQMTRSGVDVELGDESGDGRSAMLARHKDTSTVVQHGLTLANALLSAGSGLPLVGELCRAVKGCLGSAVEFGDMADDVLIAAKRVCDVLDAAHLMAKNVARLEDERALVESKMRHLVNLLVEFNDAMRTFGKKGWLKRAFTMQGHVRSLGRLDKEICQAMDSFRDLYRLAADARLMEHTYQIERSIDQLVKARVRETGETAEAAARSLAEDPVAITSVAIEAHVPVDELTSELGEFRLEVREGFAKVDKQLKKMLRDRSNEQQLATILAAVRASARRDEELLVAAEARAQRTTAQLDYVSGAVASSTRRDATLLAAVQAGARRNEKFIVAAAQSGERRINAVEARVQRDGARLDSIKEEVAALGASMAKKTRKESARSLKRTNLVSHELTLDRVAAEPVACGAQGDVYQGEYMGEAVALKKISLASLTAVKRQQMISQFAQELSIMIRLRSPRTVAVLGVVTTDSSFLGLVMEFMPGGSIREALDGTAEVGADLKCLWAADVAQGMQFLYSCGVQHRDLKSHNCLLTKEARAKVSDFGLSRCDALKTATTLTTKNGDGLSGTPSFMAPELLKDNVFTEKSDVYSYAMVLWELFDGGVPWAGHKPLQISFKVVFEHARPPVPPAMPGPLATVMRRAWANDAATRPTFTDIVRHVRADQASNDENRALAASRLTAAAEERRRAASLAASPPPAPSRARQMEAARRQRYAEPGTTPPRPAVE</sequence>
<accession>A0A8J2T2V9</accession>
<dbReference type="InterPro" id="IPR028994">
    <property type="entry name" value="Integrin_alpha_N"/>
</dbReference>
<dbReference type="Gene3D" id="1.10.510.10">
    <property type="entry name" value="Transferase(Phosphotransferase) domain 1"/>
    <property type="match status" value="1"/>
</dbReference>
<keyword evidence="3" id="KW-0325">Glycoprotein</keyword>
<feature type="repeat" description="FG-GAP" evidence="4">
    <location>
        <begin position="324"/>
        <end position="376"/>
    </location>
</feature>
<keyword evidence="6" id="KW-1133">Transmembrane helix</keyword>
<feature type="transmembrane region" description="Helical" evidence="6">
    <location>
        <begin position="648"/>
        <end position="671"/>
    </location>
</feature>
<dbReference type="PROSITE" id="PS50011">
    <property type="entry name" value="PROTEIN_KINASE_DOM"/>
    <property type="match status" value="1"/>
</dbReference>
<dbReference type="EMBL" id="CAKKNE010000006">
    <property type="protein sequence ID" value="CAH0379934.1"/>
    <property type="molecule type" value="Genomic_DNA"/>
</dbReference>
<dbReference type="GO" id="GO:0005524">
    <property type="term" value="F:ATP binding"/>
    <property type="evidence" value="ECO:0007669"/>
    <property type="project" value="InterPro"/>
</dbReference>
<evidence type="ECO:0000256" key="5">
    <source>
        <dbReference type="SAM" id="MobiDB-lite"/>
    </source>
</evidence>
<dbReference type="Pfam" id="PF14312">
    <property type="entry name" value="FG-GAP_2"/>
    <property type="match status" value="7"/>
</dbReference>
<dbReference type="Proteomes" id="UP000789595">
    <property type="component" value="Unassembled WGS sequence"/>
</dbReference>
<dbReference type="Pfam" id="PF07714">
    <property type="entry name" value="PK_Tyr_Ser-Thr"/>
    <property type="match status" value="1"/>
</dbReference>
<dbReference type="PROSITE" id="PS00108">
    <property type="entry name" value="PROTEIN_KINASE_ST"/>
    <property type="match status" value="1"/>
</dbReference>
<dbReference type="GO" id="GO:0004672">
    <property type="term" value="F:protein kinase activity"/>
    <property type="evidence" value="ECO:0007669"/>
    <property type="project" value="InterPro"/>
</dbReference>
<feature type="domain" description="Protein kinase" evidence="7">
    <location>
        <begin position="1072"/>
        <end position="1334"/>
    </location>
</feature>
<keyword evidence="9" id="KW-1185">Reference proteome</keyword>
<feature type="repeat" description="FG-GAP" evidence="4">
    <location>
        <begin position="213"/>
        <end position="265"/>
    </location>
</feature>
<keyword evidence="1" id="KW-0732">Signal</keyword>
<evidence type="ECO:0000256" key="1">
    <source>
        <dbReference type="ARBA" id="ARBA00022729"/>
    </source>
</evidence>
<feature type="repeat" description="FG-GAP" evidence="4">
    <location>
        <begin position="267"/>
        <end position="321"/>
    </location>
</feature>
<dbReference type="InterPro" id="IPR013519">
    <property type="entry name" value="Int_alpha_beta-p"/>
</dbReference>
<reference evidence="8" key="1">
    <citation type="submission" date="2021-11" db="EMBL/GenBank/DDBJ databases">
        <authorList>
            <consortium name="Genoscope - CEA"/>
            <person name="William W."/>
        </authorList>
    </citation>
    <scope>NUCLEOTIDE SEQUENCE</scope>
</reference>
<gene>
    <name evidence="8" type="ORF">PECAL_6P15700</name>
</gene>
<dbReference type="PROSITE" id="PS51470">
    <property type="entry name" value="FG_GAP"/>
    <property type="match status" value="5"/>
</dbReference>
<protein>
    <recommendedName>
        <fullName evidence="7">Protein kinase domain-containing protein</fullName>
    </recommendedName>
</protein>
<feature type="compositionally biased region" description="Low complexity" evidence="5">
    <location>
        <begin position="602"/>
        <end position="614"/>
    </location>
</feature>
<dbReference type="InterPro" id="IPR011009">
    <property type="entry name" value="Kinase-like_dom_sf"/>
</dbReference>
<dbReference type="SUPFAM" id="SSF56112">
    <property type="entry name" value="Protein kinase-like (PK-like)"/>
    <property type="match status" value="1"/>
</dbReference>
<dbReference type="Gene3D" id="2.130.10.130">
    <property type="entry name" value="Integrin alpha, N-terminal"/>
    <property type="match status" value="3"/>
</dbReference>
<dbReference type="InterPro" id="IPR001245">
    <property type="entry name" value="Ser-Thr/Tyr_kinase_cat_dom"/>
</dbReference>
<proteinExistence type="predicted"/>
<comment type="caution">
    <text evidence="8">The sequence shown here is derived from an EMBL/GenBank/DDBJ whole genome shotgun (WGS) entry which is preliminary data.</text>
</comment>
<feature type="repeat" description="FG-GAP" evidence="4">
    <location>
        <begin position="103"/>
        <end position="157"/>
    </location>
</feature>
<name>A0A8J2T2V9_9STRA</name>
<dbReference type="InterPro" id="IPR000719">
    <property type="entry name" value="Prot_kinase_dom"/>
</dbReference>
<evidence type="ECO:0000256" key="2">
    <source>
        <dbReference type="ARBA" id="ARBA00022737"/>
    </source>
</evidence>
<dbReference type="OrthoDB" id="346907at2759"/>
<evidence type="ECO:0000256" key="4">
    <source>
        <dbReference type="PROSITE-ProRule" id="PRU00803"/>
    </source>
</evidence>
<evidence type="ECO:0000313" key="9">
    <source>
        <dbReference type="Proteomes" id="UP000789595"/>
    </source>
</evidence>
<dbReference type="CDD" id="cd15482">
    <property type="entry name" value="Sialidase_non-viral"/>
    <property type="match status" value="1"/>
</dbReference>
<dbReference type="SMART" id="SM00191">
    <property type="entry name" value="Int_alpha"/>
    <property type="match status" value="7"/>
</dbReference>
<organism evidence="8 9">
    <name type="scientific">Pelagomonas calceolata</name>
    <dbReference type="NCBI Taxonomy" id="35677"/>
    <lineage>
        <taxon>Eukaryota</taxon>
        <taxon>Sar</taxon>
        <taxon>Stramenopiles</taxon>
        <taxon>Ochrophyta</taxon>
        <taxon>Pelagophyceae</taxon>
        <taxon>Pelagomonadales</taxon>
        <taxon>Pelagomonadaceae</taxon>
        <taxon>Pelagomonas</taxon>
    </lineage>
</organism>
<dbReference type="SUPFAM" id="SSF50939">
    <property type="entry name" value="Sialidases"/>
    <property type="match status" value="1"/>
</dbReference>
<dbReference type="InterPro" id="IPR008271">
    <property type="entry name" value="Ser/Thr_kinase_AS"/>
</dbReference>
<keyword evidence="6" id="KW-0472">Membrane</keyword>
<dbReference type="InterPro" id="IPR013517">
    <property type="entry name" value="FG-GAP"/>
</dbReference>
<dbReference type="PANTHER" id="PTHR36220">
    <property type="entry name" value="UNNAMED PRODUCT"/>
    <property type="match status" value="1"/>
</dbReference>
<keyword evidence="6" id="KW-0812">Transmembrane</keyword>